<dbReference type="AlphaFoldDB" id="A0A0X3Q066"/>
<dbReference type="EMBL" id="GEEE01005730">
    <property type="protein sequence ID" value="JAP57495.1"/>
    <property type="molecule type" value="Transcribed_RNA"/>
</dbReference>
<organism evidence="2">
    <name type="scientific">Schistocephalus solidus</name>
    <name type="common">Tapeworm</name>
    <dbReference type="NCBI Taxonomy" id="70667"/>
    <lineage>
        <taxon>Eukaryota</taxon>
        <taxon>Metazoa</taxon>
        <taxon>Spiralia</taxon>
        <taxon>Lophotrochozoa</taxon>
        <taxon>Platyhelminthes</taxon>
        <taxon>Cestoda</taxon>
        <taxon>Eucestoda</taxon>
        <taxon>Diphyllobothriidea</taxon>
        <taxon>Diphyllobothriidae</taxon>
        <taxon>Schistocephalus</taxon>
    </lineage>
</organism>
<name>A0A0X3Q066_SCHSO</name>
<feature type="compositionally biased region" description="Pro residues" evidence="1">
    <location>
        <begin position="642"/>
        <end position="651"/>
    </location>
</feature>
<feature type="compositionally biased region" description="Low complexity" evidence="1">
    <location>
        <begin position="322"/>
        <end position="339"/>
    </location>
</feature>
<evidence type="ECO:0000313" key="2">
    <source>
        <dbReference type="EMBL" id="JAP57495.1"/>
    </source>
</evidence>
<proteinExistence type="predicted"/>
<feature type="region of interest" description="Disordered" evidence="1">
    <location>
        <begin position="622"/>
        <end position="651"/>
    </location>
</feature>
<feature type="compositionally biased region" description="Polar residues" evidence="1">
    <location>
        <begin position="311"/>
        <end position="321"/>
    </location>
</feature>
<feature type="compositionally biased region" description="Low complexity" evidence="1">
    <location>
        <begin position="270"/>
        <end position="283"/>
    </location>
</feature>
<feature type="region of interest" description="Disordered" evidence="1">
    <location>
        <begin position="269"/>
        <end position="339"/>
    </location>
</feature>
<feature type="compositionally biased region" description="Low complexity" evidence="1">
    <location>
        <begin position="624"/>
        <end position="641"/>
    </location>
</feature>
<feature type="compositionally biased region" description="Low complexity" evidence="1">
    <location>
        <begin position="296"/>
        <end position="306"/>
    </location>
</feature>
<protein>
    <submittedName>
        <fullName evidence="2">Uncharacterized protein</fullName>
    </submittedName>
</protein>
<accession>A0A0X3Q066</accession>
<feature type="compositionally biased region" description="Basic and acidic residues" evidence="1">
    <location>
        <begin position="75"/>
        <end position="96"/>
    </location>
</feature>
<reference evidence="2" key="1">
    <citation type="submission" date="2016-01" db="EMBL/GenBank/DDBJ databases">
        <title>Reference transcriptome for the parasite Schistocephalus solidus: insights into the molecular evolution of parasitism.</title>
        <authorList>
            <person name="Hebert F.O."/>
            <person name="Grambauer S."/>
            <person name="Barber I."/>
            <person name="Landry C.R."/>
            <person name="Aubin-Horth N."/>
        </authorList>
    </citation>
    <scope>NUCLEOTIDE SEQUENCE</scope>
</reference>
<feature type="compositionally biased region" description="Polar residues" evidence="1">
    <location>
        <begin position="503"/>
        <end position="520"/>
    </location>
</feature>
<evidence type="ECO:0000256" key="1">
    <source>
        <dbReference type="SAM" id="MobiDB-lite"/>
    </source>
</evidence>
<feature type="region of interest" description="Disordered" evidence="1">
    <location>
        <begin position="503"/>
        <end position="533"/>
    </location>
</feature>
<feature type="region of interest" description="Disordered" evidence="1">
    <location>
        <begin position="68"/>
        <end position="96"/>
    </location>
</feature>
<gene>
    <name evidence="2" type="ORF">TR153293</name>
</gene>
<sequence length="651" mass="70261">MRTFIRQMTTEFTTTLSSFDVSSELSTLQSLKKRGFANASTSCMNATMSPEGQIKKIRVIDHNPARENSAIKNSADAHDTDSSSEPDSDRQDGERDRSLPYCVFHSQSSSMDPSLRSVLGKYIRSEYVINCLELAGFDSPAVVMCLNDSAIKQVEEFVITACSLMASKRLRARYLGPVFARHPSHFRLPAGVICGIRLAIEELRRTQDQHQSPTMRGEFAGVVSQLRTPSSTPSANYDENCSDSYHYVLTDAVTQTHLTLSTSADSGCWTSTSSSTVEPHSSSPILNEVHLKGHDSPQPAQSPSSPLSDVPNVQPSFDQPLSSIDYSSSSITNPSTSVPSSEFLATARTEFLASHLNENTLIGRKRILDELTLAPCSGFPAAISESSLSASSLKLPAYPQFQPDTDSNVDLSRLIEHSSASACRLAARQFVNAKLVRGEDFDIQMEVSSPPGGSRRITGIFYCHLCREKRERTCAVRFSVARNRYPVLSNVISHLRTHFHHQTANGQPTSVAASMPSGKSFSRKSGEASHSPTAESLLTAAVSLGSCVSPTTLPMSCAPPPLSTNTFLSQNPFCDLMSQVVHLASTAAVAAAATTNTTGPAVVIGSTSTATLQPKCMSLDASESFQPRQRSFSHSSQSCFSPPQPGPNEAI</sequence>